<reference evidence="5" key="3">
    <citation type="submission" date="2025-09" db="UniProtKB">
        <authorList>
            <consortium name="Ensembl"/>
        </authorList>
    </citation>
    <scope>IDENTIFICATION</scope>
</reference>
<dbReference type="GO" id="GO:0015293">
    <property type="term" value="F:symporter activity"/>
    <property type="evidence" value="ECO:0007669"/>
    <property type="project" value="InterPro"/>
</dbReference>
<sequence>VEYIKVGLEGECMTGATVVSLTAASFVLKNEKLCYAVGGVPYQLTAAAMGISLQIFLLDVVKVTASYVAMILLVSRAWDAVTDPLVGYLVSRSKRTPIGKLSPWLVLSTPLGVLSYLLLWFQPPGCTSQPLSVLWFLTATCLFETLMSCYNVPYLSLNMFLGGDQRDRDSATAYRMSAEMAAVLVASVIQGQVMAVYNAEKQESCQQMDQPPQSTSSTQTASLQETQKAFLTSALVMGALFFLCSLALFLGVKEQQIRPSCLSSLKLLIGHVPYRRLVLGFVFSALAIQMSWSNFALFCTHAAGLGAEFQYLLLALLVRTGPVPVWHAVLVRVGKKSTALIGLSVRNLSPIIVACVPSNLPVVVIMCILMGCSVATVFLLPWSMLPDVVDDFAVRHPSCKDLEPLFFSCYAFCSKLAGGLSVGISAMILQFAGYRAGACKHADGVVTALIVLFSPVPVALLLMGMVCFCFYPIDERQLHKQLTAPTAEQPHAGVSSTSHHNFRTKTNSPPCCSNHNNKCPVKSSAHSDVPRSRSAEHSRPKSAVGPHVKRQHHEQRLSPRRRSGEPRLGGLGLFVNVPQSSSSRSNVKSKVSWV</sequence>
<dbReference type="InParanoid" id="A0A665TJT7"/>
<dbReference type="AlphaFoldDB" id="A0A665TJT7"/>
<dbReference type="InterPro" id="IPR039672">
    <property type="entry name" value="MFS_2"/>
</dbReference>
<accession>A0A665TJT7</accession>
<feature type="compositionally biased region" description="Basic and acidic residues" evidence="3">
    <location>
        <begin position="528"/>
        <end position="539"/>
    </location>
</feature>
<reference evidence="5" key="2">
    <citation type="submission" date="2025-08" db="UniProtKB">
        <authorList>
            <consortium name="Ensembl"/>
        </authorList>
    </citation>
    <scope>IDENTIFICATION</scope>
</reference>
<name>A0A665TJT7_ECHNA</name>
<keyword evidence="4" id="KW-0472">Membrane</keyword>
<protein>
    <submittedName>
        <fullName evidence="5">Zgc:171501</fullName>
    </submittedName>
</protein>
<dbReference type="GO" id="GO:0005886">
    <property type="term" value="C:plasma membrane"/>
    <property type="evidence" value="ECO:0007669"/>
    <property type="project" value="TreeGrafter"/>
</dbReference>
<keyword evidence="6" id="KW-1185">Reference proteome</keyword>
<feature type="transmembrane region" description="Helical" evidence="4">
    <location>
        <begin position="133"/>
        <end position="157"/>
    </location>
</feature>
<feature type="transmembrane region" description="Helical" evidence="4">
    <location>
        <begin position="444"/>
        <end position="473"/>
    </location>
</feature>
<feature type="region of interest" description="Disordered" evidence="3">
    <location>
        <begin position="484"/>
        <end position="509"/>
    </location>
</feature>
<feature type="transmembrane region" description="Helical" evidence="4">
    <location>
        <begin position="273"/>
        <end position="292"/>
    </location>
</feature>
<feature type="transmembrane region" description="Helical" evidence="4">
    <location>
        <begin position="229"/>
        <end position="252"/>
    </location>
</feature>
<evidence type="ECO:0000256" key="2">
    <source>
        <dbReference type="ARBA" id="ARBA00008335"/>
    </source>
</evidence>
<feature type="region of interest" description="Disordered" evidence="3">
    <location>
        <begin position="522"/>
        <end position="594"/>
    </location>
</feature>
<dbReference type="OMA" id="MAFFGTA"/>
<feature type="transmembrane region" description="Helical" evidence="4">
    <location>
        <begin position="101"/>
        <end position="121"/>
    </location>
</feature>
<dbReference type="InterPro" id="IPR036259">
    <property type="entry name" value="MFS_trans_sf"/>
</dbReference>
<evidence type="ECO:0000256" key="3">
    <source>
        <dbReference type="SAM" id="MobiDB-lite"/>
    </source>
</evidence>
<feature type="compositionally biased region" description="Low complexity" evidence="3">
    <location>
        <begin position="575"/>
        <end position="594"/>
    </location>
</feature>
<comment type="similarity">
    <text evidence="2">Belongs to the major facilitator superfamily.</text>
</comment>
<gene>
    <name evidence="5" type="primary">mfsd2al2</name>
</gene>
<evidence type="ECO:0000256" key="4">
    <source>
        <dbReference type="SAM" id="Phobius"/>
    </source>
</evidence>
<feature type="compositionally biased region" description="Polar residues" evidence="3">
    <location>
        <begin position="494"/>
        <end position="509"/>
    </location>
</feature>
<proteinExistence type="inferred from homology"/>
<dbReference type="GO" id="GO:0008643">
    <property type="term" value="P:carbohydrate transport"/>
    <property type="evidence" value="ECO:0007669"/>
    <property type="project" value="InterPro"/>
</dbReference>
<keyword evidence="4" id="KW-1133">Transmembrane helix</keyword>
<reference evidence="5" key="1">
    <citation type="submission" date="2021-04" db="EMBL/GenBank/DDBJ databases">
        <authorList>
            <consortium name="Wellcome Sanger Institute Data Sharing"/>
        </authorList>
    </citation>
    <scope>NUCLEOTIDE SEQUENCE [LARGE SCALE GENOMIC DNA]</scope>
</reference>
<feature type="transmembrane region" description="Helical" evidence="4">
    <location>
        <begin position="352"/>
        <end position="385"/>
    </location>
</feature>
<evidence type="ECO:0000313" key="5">
    <source>
        <dbReference type="Ensembl" id="ENSENLP00000006302.1"/>
    </source>
</evidence>
<comment type="subcellular location">
    <subcellularLocation>
        <location evidence="1">Membrane</location>
        <topology evidence="1">Multi-pass membrane protein</topology>
    </subcellularLocation>
</comment>
<feature type="compositionally biased region" description="Basic and acidic residues" evidence="3">
    <location>
        <begin position="554"/>
        <end position="565"/>
    </location>
</feature>
<feature type="transmembrane region" description="Helical" evidence="4">
    <location>
        <begin position="312"/>
        <end position="331"/>
    </location>
</feature>
<dbReference type="Proteomes" id="UP000472264">
    <property type="component" value="Chromosome 7"/>
</dbReference>
<dbReference type="SUPFAM" id="SSF103473">
    <property type="entry name" value="MFS general substrate transporter"/>
    <property type="match status" value="1"/>
</dbReference>
<dbReference type="PANTHER" id="PTHR11328">
    <property type="entry name" value="MAJOR FACILITATOR SUPERFAMILY DOMAIN-CONTAINING PROTEIN"/>
    <property type="match status" value="1"/>
</dbReference>
<dbReference type="Pfam" id="PF13347">
    <property type="entry name" value="MFS_2"/>
    <property type="match status" value="1"/>
</dbReference>
<dbReference type="Ensembl" id="ENSENLT00000006585.1">
    <property type="protein sequence ID" value="ENSENLP00000006302.1"/>
    <property type="gene ID" value="ENSENLG00000002987.1"/>
</dbReference>
<dbReference type="PANTHER" id="PTHR11328:SF44">
    <property type="entry name" value="SODIUM-DEPENDENT LYSOPHOSPHATIDYLCHOLINE SYMPORTER 1-B"/>
    <property type="match status" value="1"/>
</dbReference>
<evidence type="ECO:0000256" key="1">
    <source>
        <dbReference type="ARBA" id="ARBA00004141"/>
    </source>
</evidence>
<feature type="transmembrane region" description="Helical" evidence="4">
    <location>
        <begin position="178"/>
        <end position="199"/>
    </location>
</feature>
<evidence type="ECO:0000313" key="6">
    <source>
        <dbReference type="Proteomes" id="UP000472264"/>
    </source>
</evidence>
<organism evidence="5 6">
    <name type="scientific">Echeneis naucrates</name>
    <name type="common">Live sharksucker</name>
    <dbReference type="NCBI Taxonomy" id="173247"/>
    <lineage>
        <taxon>Eukaryota</taxon>
        <taxon>Metazoa</taxon>
        <taxon>Chordata</taxon>
        <taxon>Craniata</taxon>
        <taxon>Vertebrata</taxon>
        <taxon>Euteleostomi</taxon>
        <taxon>Actinopterygii</taxon>
        <taxon>Neopterygii</taxon>
        <taxon>Teleostei</taxon>
        <taxon>Neoteleostei</taxon>
        <taxon>Acanthomorphata</taxon>
        <taxon>Carangaria</taxon>
        <taxon>Carangiformes</taxon>
        <taxon>Echeneidae</taxon>
        <taxon>Echeneis</taxon>
    </lineage>
</organism>
<feature type="transmembrane region" description="Helical" evidence="4">
    <location>
        <begin position="405"/>
        <end position="432"/>
    </location>
</feature>
<keyword evidence="4" id="KW-0812">Transmembrane</keyword>